<gene>
    <name evidence="1" type="ORF">K3169_08525</name>
</gene>
<organism evidence="1 2">
    <name type="scientific">Pseudomonas phytophila</name>
    <dbReference type="NCBI Taxonomy" id="2867264"/>
    <lineage>
        <taxon>Bacteria</taxon>
        <taxon>Pseudomonadati</taxon>
        <taxon>Pseudomonadota</taxon>
        <taxon>Gammaproteobacteria</taxon>
        <taxon>Pseudomonadales</taxon>
        <taxon>Pseudomonadaceae</taxon>
        <taxon>Pseudomonas</taxon>
    </lineage>
</organism>
<dbReference type="Proteomes" id="UP001063228">
    <property type="component" value="Chromosome"/>
</dbReference>
<evidence type="ECO:0000313" key="2">
    <source>
        <dbReference type="Proteomes" id="UP001063228"/>
    </source>
</evidence>
<sequence>MDGKLLNSIVAAERVWNHWVNVMALTQHEIETTHATLASYEGVTVVVDAEGLGLIRYSPPEGMQAKSD</sequence>
<name>A0ABY6FJ44_9PSED</name>
<dbReference type="EMBL" id="CP081201">
    <property type="protein sequence ID" value="UXZ97910.1"/>
    <property type="molecule type" value="Genomic_DNA"/>
</dbReference>
<protein>
    <submittedName>
        <fullName evidence="1">Uncharacterized protein</fullName>
    </submittedName>
</protein>
<accession>A0ABY6FJ44</accession>
<keyword evidence="2" id="KW-1185">Reference proteome</keyword>
<reference evidence="1" key="1">
    <citation type="submission" date="2021-08" db="EMBL/GenBank/DDBJ databases">
        <title>Complete genome sequence of Pseudomonas phytophila.</title>
        <authorList>
            <person name="Weir B.S."/>
            <person name="Templeton M.D."/>
            <person name="Arshed S."/>
            <person name="Andersen M.T."/>
            <person name="Jayaraman J."/>
        </authorList>
    </citation>
    <scope>NUCLEOTIDE SEQUENCE</scope>
    <source>
        <strain evidence="1">ICMP 23753</strain>
    </source>
</reference>
<proteinExistence type="predicted"/>
<evidence type="ECO:0000313" key="1">
    <source>
        <dbReference type="EMBL" id="UXZ97910.1"/>
    </source>
</evidence>